<evidence type="ECO:0000256" key="1">
    <source>
        <dbReference type="SAM" id="MobiDB-lite"/>
    </source>
</evidence>
<feature type="region of interest" description="Disordered" evidence="1">
    <location>
        <begin position="400"/>
        <end position="420"/>
    </location>
</feature>
<feature type="domain" description="PucR C-terminal helix-turn-helix" evidence="2">
    <location>
        <begin position="333"/>
        <end position="390"/>
    </location>
</feature>
<keyword evidence="4" id="KW-1185">Reference proteome</keyword>
<evidence type="ECO:0000313" key="4">
    <source>
        <dbReference type="Proteomes" id="UP001500212"/>
    </source>
</evidence>
<organism evidence="3 4">
    <name type="scientific">Actinoallomurus liliacearum</name>
    <dbReference type="NCBI Taxonomy" id="1080073"/>
    <lineage>
        <taxon>Bacteria</taxon>
        <taxon>Bacillati</taxon>
        <taxon>Actinomycetota</taxon>
        <taxon>Actinomycetes</taxon>
        <taxon>Streptosporangiales</taxon>
        <taxon>Thermomonosporaceae</taxon>
        <taxon>Actinoallomurus</taxon>
    </lineage>
</organism>
<evidence type="ECO:0000259" key="2">
    <source>
        <dbReference type="Pfam" id="PF13556"/>
    </source>
</evidence>
<dbReference type="Pfam" id="PF13556">
    <property type="entry name" value="HTH_30"/>
    <property type="match status" value="1"/>
</dbReference>
<dbReference type="EMBL" id="BAABHJ010000003">
    <property type="protein sequence ID" value="GAA4604104.1"/>
    <property type="molecule type" value="Genomic_DNA"/>
</dbReference>
<dbReference type="InterPro" id="IPR025736">
    <property type="entry name" value="PucR_C-HTH_dom"/>
</dbReference>
<dbReference type="PANTHER" id="PTHR33744:SF17">
    <property type="entry name" value="CONSERVED PROTEIN"/>
    <property type="match status" value="1"/>
</dbReference>
<evidence type="ECO:0000313" key="3">
    <source>
        <dbReference type="EMBL" id="GAA4604104.1"/>
    </source>
</evidence>
<protein>
    <recommendedName>
        <fullName evidence="2">PucR C-terminal helix-turn-helix domain-containing protein</fullName>
    </recommendedName>
</protein>
<accession>A0ABP8TG54</accession>
<reference evidence="4" key="1">
    <citation type="journal article" date="2019" name="Int. J. Syst. Evol. Microbiol.">
        <title>The Global Catalogue of Microorganisms (GCM) 10K type strain sequencing project: providing services to taxonomists for standard genome sequencing and annotation.</title>
        <authorList>
            <consortium name="The Broad Institute Genomics Platform"/>
            <consortium name="The Broad Institute Genome Sequencing Center for Infectious Disease"/>
            <person name="Wu L."/>
            <person name="Ma J."/>
        </authorList>
    </citation>
    <scope>NUCLEOTIDE SEQUENCE [LARGE SCALE GENOMIC DNA]</scope>
    <source>
        <strain evidence="4">JCM 17938</strain>
    </source>
</reference>
<dbReference type="InterPro" id="IPR042070">
    <property type="entry name" value="PucR_C-HTH_sf"/>
</dbReference>
<dbReference type="InterPro" id="IPR051448">
    <property type="entry name" value="CdaR-like_regulators"/>
</dbReference>
<dbReference type="Proteomes" id="UP001500212">
    <property type="component" value="Unassembled WGS sequence"/>
</dbReference>
<dbReference type="RefSeq" id="WP_345350090.1">
    <property type="nucleotide sequence ID" value="NZ_BAABHJ010000003.1"/>
</dbReference>
<dbReference type="PANTHER" id="PTHR33744">
    <property type="entry name" value="CARBOHYDRATE DIACID REGULATOR"/>
    <property type="match status" value="1"/>
</dbReference>
<proteinExistence type="predicted"/>
<comment type="caution">
    <text evidence="3">The sequence shown here is derived from an EMBL/GenBank/DDBJ whole genome shotgun (WGS) entry which is preliminary data.</text>
</comment>
<sequence>MESGGVQARLDALAARIGHGVSVDDPDGGLVAYSAHEAGADAARIAAILTRQVAPAIQDWQNRHGIAEANGPVHVPANPALGMAPRVCVPIRADGRCLGYLWVLESDGPLADTAITEALRCAHDLADALARRPGPVVDGGVDGLVRRLVGEESGADVRDRLAAAVPALVGARVQVCAAVPYRPGDERVAALTSADFQRLTAGTAPALRPHPAYVGSFVGATHAVVLLRHPADRPPFADALHRVAEAVGGRTAPAGTRFAVGASEPVPFAAGTARAAHAQALAAAELTVLDPALPEPLSWSDLGPYRALLRMPPADTEDVLAPLDRAATSGDTLTRTLETYLDLGGDAQRTAARLRLHRTSLYYRLGRIADLLGADLGDGLVRLELHLALKSRRLARRSLTGSGLSGELSPDRRSARDAFA</sequence>
<dbReference type="Gene3D" id="1.10.10.2840">
    <property type="entry name" value="PucR C-terminal helix-turn-helix domain"/>
    <property type="match status" value="1"/>
</dbReference>
<gene>
    <name evidence="3" type="ORF">GCM10023195_13910</name>
</gene>
<feature type="compositionally biased region" description="Basic and acidic residues" evidence="1">
    <location>
        <begin position="409"/>
        <end position="420"/>
    </location>
</feature>
<name>A0ABP8TG54_9ACTN</name>